<name>A0A7W6R1B7_9HYPH</name>
<sequence length="51" mass="5389">MMTAIITYTFVAIDLALAWLASALFGADFLSILVGISLCAANRALAKQVTQ</sequence>
<proteinExistence type="predicted"/>
<accession>A0A7W6R1B7</accession>
<dbReference type="RefSeq" id="WP_184468440.1">
    <property type="nucleotide sequence ID" value="NZ_JACIFY010000004.1"/>
</dbReference>
<comment type="caution">
    <text evidence="1">The sequence shown here is derived from an EMBL/GenBank/DDBJ whole genome shotgun (WGS) entry which is preliminary data.</text>
</comment>
<reference evidence="1 2" key="1">
    <citation type="submission" date="2020-08" db="EMBL/GenBank/DDBJ databases">
        <title>Genomic Encyclopedia of Type Strains, Phase IV (KMG-V): Genome sequencing to study the core and pangenomes of soil and plant-associated prokaryotes.</title>
        <authorList>
            <person name="Whitman W."/>
        </authorList>
    </citation>
    <scope>NUCLEOTIDE SEQUENCE [LARGE SCALE GENOMIC DNA]</scope>
    <source>
        <strain evidence="1 2">SEMIA 4089</strain>
    </source>
</reference>
<protein>
    <submittedName>
        <fullName evidence="1">Uncharacterized protein</fullName>
    </submittedName>
</protein>
<dbReference type="EMBL" id="JACIFY010000004">
    <property type="protein sequence ID" value="MBB4235024.1"/>
    <property type="molecule type" value="Genomic_DNA"/>
</dbReference>
<dbReference type="Proteomes" id="UP000540909">
    <property type="component" value="Unassembled WGS sequence"/>
</dbReference>
<organism evidence="1 2">
    <name type="scientific">Rhizobium esperanzae</name>
    <dbReference type="NCBI Taxonomy" id="1967781"/>
    <lineage>
        <taxon>Bacteria</taxon>
        <taxon>Pseudomonadati</taxon>
        <taxon>Pseudomonadota</taxon>
        <taxon>Alphaproteobacteria</taxon>
        <taxon>Hyphomicrobiales</taxon>
        <taxon>Rhizobiaceae</taxon>
        <taxon>Rhizobium/Agrobacterium group</taxon>
        <taxon>Rhizobium</taxon>
    </lineage>
</organism>
<dbReference type="AlphaFoldDB" id="A0A7W6R1B7"/>
<gene>
    <name evidence="1" type="ORF">GGD57_001582</name>
</gene>
<evidence type="ECO:0000313" key="2">
    <source>
        <dbReference type="Proteomes" id="UP000540909"/>
    </source>
</evidence>
<evidence type="ECO:0000313" key="1">
    <source>
        <dbReference type="EMBL" id="MBB4235024.1"/>
    </source>
</evidence>